<organism evidence="1 2">
    <name type="scientific">Neophaeococcomyces mojaviensis</name>
    <dbReference type="NCBI Taxonomy" id="3383035"/>
    <lineage>
        <taxon>Eukaryota</taxon>
        <taxon>Fungi</taxon>
        <taxon>Dikarya</taxon>
        <taxon>Ascomycota</taxon>
        <taxon>Pezizomycotina</taxon>
        <taxon>Eurotiomycetes</taxon>
        <taxon>Chaetothyriomycetidae</taxon>
        <taxon>Chaetothyriales</taxon>
        <taxon>Chaetothyriales incertae sedis</taxon>
        <taxon>Neophaeococcomyces</taxon>
    </lineage>
</organism>
<keyword evidence="2" id="KW-1185">Reference proteome</keyword>
<protein>
    <submittedName>
        <fullName evidence="1">Uncharacterized protein</fullName>
    </submittedName>
</protein>
<comment type="caution">
    <text evidence="1">The sequence shown here is derived from an EMBL/GenBank/DDBJ whole genome shotgun (WGS) entry which is preliminary data.</text>
</comment>
<dbReference type="Proteomes" id="UP001172386">
    <property type="component" value="Unassembled WGS sequence"/>
</dbReference>
<name>A0ACC3A3P3_9EURO</name>
<reference evidence="1" key="1">
    <citation type="submission" date="2022-10" db="EMBL/GenBank/DDBJ databases">
        <title>Culturing micro-colonial fungi from biological soil crusts in the Mojave desert and describing Neophaeococcomyces mojavensis, and introducing the new genera and species Taxawa tesnikishii.</title>
        <authorList>
            <person name="Kurbessoian T."/>
            <person name="Stajich J.E."/>
        </authorList>
    </citation>
    <scope>NUCLEOTIDE SEQUENCE</scope>
    <source>
        <strain evidence="1">JES_112</strain>
    </source>
</reference>
<sequence>MSEKISVVGVGKYRKTAENAAVKLEGTPFHFAAMLDVTGPEAYRFTPDRLRLVLHALNPVPRCFIAGEGIDEKDNIAAIEVWKEFVEERKPEHPLMLNFRIVEGKTLEEVLATPKDQLIEEWAGPKMMDHFFPGAGKQYVTGSQAVL</sequence>
<evidence type="ECO:0000313" key="1">
    <source>
        <dbReference type="EMBL" id="KAJ9654860.1"/>
    </source>
</evidence>
<gene>
    <name evidence="1" type="ORF">H2198_006133</name>
</gene>
<evidence type="ECO:0000313" key="2">
    <source>
        <dbReference type="Proteomes" id="UP001172386"/>
    </source>
</evidence>
<proteinExistence type="predicted"/>
<dbReference type="EMBL" id="JAPDRQ010000110">
    <property type="protein sequence ID" value="KAJ9654860.1"/>
    <property type="molecule type" value="Genomic_DNA"/>
</dbReference>
<accession>A0ACC3A3P3</accession>